<keyword evidence="1" id="KW-0812">Transmembrane</keyword>
<gene>
    <name evidence="2" type="ORF">CLORAM_03218</name>
</gene>
<proteinExistence type="predicted"/>
<sequence>MQVTVYPLSFIFEILTFFIIGLVLVFISGSFKFTVPQIEKPFNPSLSYA</sequence>
<keyword evidence="3" id="KW-1185">Reference proteome</keyword>
<reference evidence="2" key="2">
    <citation type="submission" date="2014-06" db="EMBL/GenBank/DDBJ databases">
        <title>Draft genome sequence of Clostridium ramosum(DSM 1402).</title>
        <authorList>
            <person name="Sudarsanam P."/>
            <person name="Ley R."/>
            <person name="Guruge J."/>
            <person name="Turnbaugh P.J."/>
            <person name="Mahowald M."/>
            <person name="Liep D."/>
            <person name="Gordon J."/>
        </authorList>
    </citation>
    <scope>NUCLEOTIDE SEQUENCE</scope>
    <source>
        <strain evidence="2">DSM 1402</strain>
    </source>
</reference>
<dbReference type="HOGENOM" id="CLU_3135493_0_0_9"/>
<accession>B0N987</accession>
<name>B0N987_9FIRM</name>
<feature type="transmembrane region" description="Helical" evidence="1">
    <location>
        <begin position="6"/>
        <end position="27"/>
    </location>
</feature>
<dbReference type="AlphaFoldDB" id="B0N987"/>
<protein>
    <submittedName>
        <fullName evidence="2">Uncharacterized protein</fullName>
    </submittedName>
</protein>
<keyword evidence="1" id="KW-0472">Membrane</keyword>
<evidence type="ECO:0000256" key="1">
    <source>
        <dbReference type="SAM" id="Phobius"/>
    </source>
</evidence>
<comment type="caution">
    <text evidence="2">The sequence shown here is derived from an EMBL/GenBank/DDBJ whole genome shotgun (WGS) entry which is preliminary data.</text>
</comment>
<keyword evidence="1" id="KW-1133">Transmembrane helix</keyword>
<dbReference type="EMBL" id="ABFX02000015">
    <property type="protein sequence ID" value="EDS17047.1"/>
    <property type="molecule type" value="Genomic_DNA"/>
</dbReference>
<organism evidence="2 3">
    <name type="scientific">Thomasclavelia ramosa DSM 1402</name>
    <dbReference type="NCBI Taxonomy" id="445974"/>
    <lineage>
        <taxon>Bacteria</taxon>
        <taxon>Bacillati</taxon>
        <taxon>Bacillota</taxon>
        <taxon>Erysipelotrichia</taxon>
        <taxon>Erysipelotrichales</taxon>
        <taxon>Coprobacillaceae</taxon>
        <taxon>Thomasclavelia</taxon>
    </lineage>
</organism>
<evidence type="ECO:0000313" key="3">
    <source>
        <dbReference type="Proteomes" id="UP000005798"/>
    </source>
</evidence>
<dbReference type="Proteomes" id="UP000005798">
    <property type="component" value="Unassembled WGS sequence"/>
</dbReference>
<reference evidence="2" key="1">
    <citation type="submission" date="2007-11" db="EMBL/GenBank/DDBJ databases">
        <authorList>
            <person name="Fulton L."/>
            <person name="Clifton S."/>
            <person name="Fulton B."/>
            <person name="Xu J."/>
            <person name="Minx P."/>
            <person name="Pepin K.H."/>
            <person name="Johnson M."/>
            <person name="Thiruvilangam P."/>
            <person name="Bhonagiri V."/>
            <person name="Nash W.E."/>
            <person name="Mardis E.R."/>
            <person name="Wilson R.K."/>
        </authorList>
    </citation>
    <scope>NUCLEOTIDE SEQUENCE [LARGE SCALE GENOMIC DNA]</scope>
    <source>
        <strain evidence="2">DSM 1402</strain>
    </source>
</reference>
<evidence type="ECO:0000313" key="2">
    <source>
        <dbReference type="EMBL" id="EDS17047.1"/>
    </source>
</evidence>